<dbReference type="GO" id="GO:0031966">
    <property type="term" value="C:mitochondrial membrane"/>
    <property type="evidence" value="ECO:0007669"/>
    <property type="project" value="UniProtKB-SubCell"/>
</dbReference>
<keyword evidence="10 17" id="KW-0249">Electron transport</keyword>
<keyword evidence="12 17" id="KW-0520">NAD</keyword>
<comment type="catalytic activity">
    <reaction evidence="16 17">
        <text>a ubiquinone + NADH + 5 H(+)(in) = a ubiquinol + NAD(+) + 4 H(+)(out)</text>
        <dbReference type="Rhea" id="RHEA:29091"/>
        <dbReference type="Rhea" id="RHEA-COMP:9565"/>
        <dbReference type="Rhea" id="RHEA-COMP:9566"/>
        <dbReference type="ChEBI" id="CHEBI:15378"/>
        <dbReference type="ChEBI" id="CHEBI:16389"/>
        <dbReference type="ChEBI" id="CHEBI:17976"/>
        <dbReference type="ChEBI" id="CHEBI:57540"/>
        <dbReference type="ChEBI" id="CHEBI:57945"/>
        <dbReference type="EC" id="7.1.1.2"/>
    </reaction>
</comment>
<dbReference type="GO" id="GO:0008137">
    <property type="term" value="F:NADH dehydrogenase (ubiquinone) activity"/>
    <property type="evidence" value="ECO:0007669"/>
    <property type="project" value="UniProtKB-UniRule"/>
</dbReference>
<keyword evidence="14 17" id="KW-0496">Mitochondrion</keyword>
<dbReference type="InterPro" id="IPR003918">
    <property type="entry name" value="NADH_UbQ_OxRdtase"/>
</dbReference>
<evidence type="ECO:0000256" key="4">
    <source>
        <dbReference type="ARBA" id="ARBA00012944"/>
    </source>
</evidence>
<evidence type="ECO:0000256" key="8">
    <source>
        <dbReference type="ARBA" id="ARBA00022692"/>
    </source>
</evidence>
<dbReference type="AlphaFoldDB" id="A0A343K814"/>
<evidence type="ECO:0000256" key="2">
    <source>
        <dbReference type="ARBA" id="ARBA00004225"/>
    </source>
</evidence>
<feature type="transmembrane region" description="Helical" evidence="17">
    <location>
        <begin position="7"/>
        <end position="35"/>
    </location>
</feature>
<dbReference type="InterPro" id="IPR001750">
    <property type="entry name" value="ND/Mrp_TM"/>
</dbReference>
<feature type="transmembrane region" description="Helical" evidence="17">
    <location>
        <begin position="293"/>
        <end position="315"/>
    </location>
</feature>
<proteinExistence type="inferred from homology"/>
<comment type="function">
    <text evidence="17">Core subunit of the mitochondrial membrane respiratory chain NADH dehydrogenase (Complex I) which catalyzes electron transfer from NADH through the respiratory chain, using ubiquinone as an electron acceptor. Essential for the catalytic activity and assembly of complex I.</text>
</comment>
<dbReference type="GO" id="GO:0048039">
    <property type="term" value="F:ubiquinone binding"/>
    <property type="evidence" value="ECO:0007669"/>
    <property type="project" value="TreeGrafter"/>
</dbReference>
<dbReference type="PANTHER" id="PTHR43507:SF20">
    <property type="entry name" value="NADH-UBIQUINONE OXIDOREDUCTASE CHAIN 4"/>
    <property type="match status" value="1"/>
</dbReference>
<evidence type="ECO:0000256" key="1">
    <source>
        <dbReference type="ARBA" id="ARBA00003257"/>
    </source>
</evidence>
<dbReference type="GO" id="GO:0003954">
    <property type="term" value="F:NADH dehydrogenase activity"/>
    <property type="evidence" value="ECO:0007669"/>
    <property type="project" value="TreeGrafter"/>
</dbReference>
<evidence type="ECO:0000256" key="7">
    <source>
        <dbReference type="ARBA" id="ARBA00022660"/>
    </source>
</evidence>
<gene>
    <name evidence="20" type="primary">nad4</name>
</gene>
<dbReference type="GO" id="GO:0015990">
    <property type="term" value="P:electron transport coupled proton transport"/>
    <property type="evidence" value="ECO:0007669"/>
    <property type="project" value="TreeGrafter"/>
</dbReference>
<accession>A0A343K814</accession>
<evidence type="ECO:0000256" key="16">
    <source>
        <dbReference type="ARBA" id="ARBA00049551"/>
    </source>
</evidence>
<evidence type="ECO:0000256" key="6">
    <source>
        <dbReference type="ARBA" id="ARBA00022448"/>
    </source>
</evidence>
<feature type="domain" description="NADH:ubiquinone oxidoreductase chain 4 N-terminal" evidence="19">
    <location>
        <begin position="2"/>
        <end position="95"/>
    </location>
</feature>
<evidence type="ECO:0000256" key="9">
    <source>
        <dbReference type="ARBA" id="ARBA00022967"/>
    </source>
</evidence>
<keyword evidence="15 17" id="KW-0472">Membrane</keyword>
<dbReference type="PANTHER" id="PTHR43507">
    <property type="entry name" value="NADH-UBIQUINONE OXIDOREDUCTASE CHAIN 4"/>
    <property type="match status" value="1"/>
</dbReference>
<geneLocation type="mitochondrion" evidence="20"/>
<evidence type="ECO:0000256" key="5">
    <source>
        <dbReference type="ARBA" id="ARBA00021006"/>
    </source>
</evidence>
<dbReference type="EC" id="7.1.1.2" evidence="4 17"/>
<feature type="transmembrane region" description="Helical" evidence="17">
    <location>
        <begin position="74"/>
        <end position="97"/>
    </location>
</feature>
<keyword evidence="7 17" id="KW-0679">Respiratory chain</keyword>
<sequence>MSYLFYMIFVIPMFSFYFWYSYQFIYMFFIFIFMFNFSGLNLFSISYLFGIDYISYILIILSFYIISLMNLSSLILVGNSLFLFINYLICISLLIVFSSINLMVMYISFEFLLVPLMILILGWGYQPERLRSGIYLFFYTLFGSLPLFVFIIYMYNYLYTVCFLFDFNFSFNFILHLSVIIPFLVKFPMFMLHFWLPKAHVQAPISGSMILAGIMLKIGGYGLIRFIYINEYFFYNYSYVWFSFGLVGLVVVGFICLIQVDLKCLIAYSSVAHMSLCLMSIMTMSSVGLMGSLIMMVSHGLCSSGLFCLANICYLRINSRSLYLIKGMIFFMPSASFFFFLFSSFNMGCPPSINFLGELMIIISSIYYFGFSYYYLFLGSFFCACFCFYLYSCTQHGNFSDSFSYSMVFVSEFLLLINHLFPLILLLFWFLIF</sequence>
<keyword evidence="11 17" id="KW-1133">Transmembrane helix</keyword>
<comment type="subcellular location">
    <subcellularLocation>
        <location evidence="2 17">Mitochondrion membrane</location>
        <topology evidence="2 17">Multi-pass membrane protein</topology>
    </subcellularLocation>
</comment>
<evidence type="ECO:0000256" key="13">
    <source>
        <dbReference type="ARBA" id="ARBA00023075"/>
    </source>
</evidence>
<keyword evidence="9" id="KW-1278">Translocase</keyword>
<evidence type="ECO:0000256" key="14">
    <source>
        <dbReference type="ARBA" id="ARBA00023128"/>
    </source>
</evidence>
<dbReference type="Pfam" id="PF01059">
    <property type="entry name" value="Oxidored_q5_N"/>
    <property type="match status" value="1"/>
</dbReference>
<keyword evidence="8 17" id="KW-0812">Transmembrane</keyword>
<dbReference type="Pfam" id="PF00361">
    <property type="entry name" value="Proton_antipo_M"/>
    <property type="match status" value="1"/>
</dbReference>
<evidence type="ECO:0000256" key="11">
    <source>
        <dbReference type="ARBA" id="ARBA00022989"/>
    </source>
</evidence>
<keyword evidence="13 17" id="KW-0830">Ubiquinone</keyword>
<name>A0A343K814_9HEMI</name>
<feature type="transmembrane region" description="Helical" evidence="17">
    <location>
        <begin position="134"/>
        <end position="153"/>
    </location>
</feature>
<evidence type="ECO:0000256" key="17">
    <source>
        <dbReference type="RuleBase" id="RU003297"/>
    </source>
</evidence>
<evidence type="ECO:0000256" key="10">
    <source>
        <dbReference type="ARBA" id="ARBA00022982"/>
    </source>
</evidence>
<feature type="transmembrane region" description="Helical" evidence="17">
    <location>
        <begin position="327"/>
        <end position="346"/>
    </location>
</feature>
<evidence type="ECO:0000256" key="3">
    <source>
        <dbReference type="ARBA" id="ARBA00009025"/>
    </source>
</evidence>
<evidence type="ECO:0000256" key="15">
    <source>
        <dbReference type="ARBA" id="ARBA00023136"/>
    </source>
</evidence>
<dbReference type="InterPro" id="IPR000260">
    <property type="entry name" value="NADH4_N"/>
</dbReference>
<comment type="similarity">
    <text evidence="3 17">Belongs to the complex I subunit 4 family.</text>
</comment>
<evidence type="ECO:0000259" key="18">
    <source>
        <dbReference type="Pfam" id="PF00361"/>
    </source>
</evidence>
<evidence type="ECO:0000259" key="19">
    <source>
        <dbReference type="Pfam" id="PF01059"/>
    </source>
</evidence>
<feature type="transmembrane region" description="Helical" evidence="17">
    <location>
        <begin position="103"/>
        <end position="122"/>
    </location>
</feature>
<evidence type="ECO:0000256" key="12">
    <source>
        <dbReference type="ARBA" id="ARBA00023027"/>
    </source>
</evidence>
<evidence type="ECO:0000313" key="20">
    <source>
        <dbReference type="EMBL" id="ATD86010.1"/>
    </source>
</evidence>
<protein>
    <recommendedName>
        <fullName evidence="5 17">NADH-ubiquinone oxidoreductase chain 4</fullName>
        <ecNumber evidence="4 17">7.1.1.2</ecNumber>
    </recommendedName>
</protein>
<keyword evidence="6 17" id="KW-0813">Transport</keyword>
<organism evidence="20">
    <name type="scientific">Centrotus cornutus</name>
    <dbReference type="NCBI Taxonomy" id="1585357"/>
    <lineage>
        <taxon>Eukaryota</taxon>
        <taxon>Metazoa</taxon>
        <taxon>Ecdysozoa</taxon>
        <taxon>Arthropoda</taxon>
        <taxon>Hexapoda</taxon>
        <taxon>Insecta</taxon>
        <taxon>Pterygota</taxon>
        <taxon>Neoptera</taxon>
        <taxon>Paraneoptera</taxon>
        <taxon>Hemiptera</taxon>
        <taxon>Auchenorrhyncha</taxon>
        <taxon>Membracoidea</taxon>
        <taxon>Membracidae</taxon>
        <taxon>Centrotus</taxon>
    </lineage>
</organism>
<feature type="transmembrane region" description="Helical" evidence="17">
    <location>
        <begin position="403"/>
        <end position="432"/>
    </location>
</feature>
<feature type="transmembrane region" description="Helical" evidence="17">
    <location>
        <begin position="173"/>
        <end position="196"/>
    </location>
</feature>
<dbReference type="PRINTS" id="PR01437">
    <property type="entry name" value="NUOXDRDTASE4"/>
</dbReference>
<feature type="transmembrane region" description="Helical" evidence="17">
    <location>
        <begin position="240"/>
        <end position="258"/>
    </location>
</feature>
<feature type="transmembrane region" description="Helical" evidence="17">
    <location>
        <begin position="366"/>
        <end position="391"/>
    </location>
</feature>
<feature type="transmembrane region" description="Helical" evidence="17">
    <location>
        <begin position="47"/>
        <end position="67"/>
    </location>
</feature>
<dbReference type="EMBL" id="KX437728">
    <property type="protein sequence ID" value="ATD86010.1"/>
    <property type="molecule type" value="Genomic_DNA"/>
</dbReference>
<reference evidence="20" key="1">
    <citation type="journal article" date="2017" name="Zool. J. Linn. Soc.">
        <title>Insufficient power of mitogenomic data in resolving the auchenorrhynchan monophyly.</title>
        <authorList>
            <person name="Song N."/>
            <person name="Cai W."/>
            <person name="Li H."/>
        </authorList>
    </citation>
    <scope>NUCLEOTIDE SEQUENCE</scope>
    <source>
        <strain evidence="20">Zz0416-01</strain>
    </source>
</reference>
<feature type="transmembrane region" description="Helical" evidence="17">
    <location>
        <begin position="265"/>
        <end position="287"/>
    </location>
</feature>
<feature type="transmembrane region" description="Helical" evidence="17">
    <location>
        <begin position="208"/>
        <end position="228"/>
    </location>
</feature>
<feature type="domain" description="NADH:quinone oxidoreductase/Mrp antiporter transmembrane" evidence="18">
    <location>
        <begin position="100"/>
        <end position="367"/>
    </location>
</feature>
<dbReference type="GO" id="GO:0042773">
    <property type="term" value="P:ATP synthesis coupled electron transport"/>
    <property type="evidence" value="ECO:0007669"/>
    <property type="project" value="InterPro"/>
</dbReference>
<comment type="function">
    <text evidence="1">Core subunit of the mitochondrial membrane respiratory chain NADH dehydrogenase (Complex I) that is believed to belong to the minimal assembly required for catalysis. Complex I functions in the transfer of electrons from NADH to the respiratory chain. The immediate electron acceptor for the enzyme is believed to be ubiquinone.</text>
</comment>